<name>A0A0K0N7C6_9CAUD</name>
<evidence type="ECO:0000313" key="2">
    <source>
        <dbReference type="Proteomes" id="UP000221359"/>
    </source>
</evidence>
<organism evidence="1 2">
    <name type="scientific">Gordonia phage GMA2</name>
    <dbReference type="NCBI Taxonomy" id="1647283"/>
    <lineage>
        <taxon>Viruses</taxon>
        <taxon>Duplodnaviria</taxon>
        <taxon>Heunggongvirae</taxon>
        <taxon>Uroviricota</taxon>
        <taxon>Caudoviricetes</taxon>
        <taxon>Gimaduovirus</taxon>
        <taxon>Gimaduovirus GMA2</taxon>
    </lineage>
</organism>
<protein>
    <submittedName>
        <fullName evidence="1">Uncharacterized protein</fullName>
    </submittedName>
</protein>
<dbReference type="EMBL" id="KR063281">
    <property type="protein sequence ID" value="AKJ72658.1"/>
    <property type="molecule type" value="Genomic_DNA"/>
</dbReference>
<gene>
    <name evidence="1" type="ORF">GMA2_120</name>
</gene>
<reference evidence="1 2" key="1">
    <citation type="journal article" date="2015" name="PLoS ONE">
        <title>Lysis to Kill: Evaluation of the Lytic Abilities, and Genomics of Nine Bacteriophages Infective for Gordonia spp. and Their Potential Use in Activated Sludge Foam Biocontrol.</title>
        <authorList>
            <person name="Dyson Z.A."/>
            <person name="Tucci J."/>
            <person name="Seviour R.J."/>
            <person name="Petrovski S."/>
        </authorList>
    </citation>
    <scope>NUCLEOTIDE SEQUENCE [LARGE SCALE GENOMIC DNA]</scope>
</reference>
<dbReference type="Proteomes" id="UP000221359">
    <property type="component" value="Segment"/>
</dbReference>
<evidence type="ECO:0000313" key="1">
    <source>
        <dbReference type="EMBL" id="AKJ72658.1"/>
    </source>
</evidence>
<proteinExistence type="predicted"/>
<accession>A0A0K0N7C6</accession>
<sequence>MINESNKLEDRQITDINNPAAKIKASQLWSSDLGQYIAFVQDEKIVTGSLLQIIHYGTNTSFRDKDVKKGAIRVSVGSEANSDSYLLRGRDEVWVLQDKPEVTVTGIRIGDKKRY</sequence>
<keyword evidence="2" id="KW-1185">Reference proteome</keyword>